<dbReference type="Pfam" id="PF10685">
    <property type="entry name" value="KGG"/>
    <property type="match status" value="2"/>
</dbReference>
<dbReference type="Proteomes" id="UP000562982">
    <property type="component" value="Unassembled WGS sequence"/>
</dbReference>
<evidence type="ECO:0000256" key="1">
    <source>
        <dbReference type="SAM" id="MobiDB-lite"/>
    </source>
</evidence>
<comment type="caution">
    <text evidence="3">The sequence shown here is derived from an EMBL/GenBank/DDBJ whole genome shotgun (WGS) entry which is preliminary data.</text>
</comment>
<feature type="compositionally biased region" description="Basic and acidic residues" evidence="1">
    <location>
        <begin position="31"/>
        <end position="42"/>
    </location>
</feature>
<organism evidence="3 4">
    <name type="scientific">Gluconacetobacter liquefaciens</name>
    <name type="common">Acetobacter liquefaciens</name>
    <dbReference type="NCBI Taxonomy" id="89584"/>
    <lineage>
        <taxon>Bacteria</taxon>
        <taxon>Pseudomonadati</taxon>
        <taxon>Pseudomonadota</taxon>
        <taxon>Alphaproteobacteria</taxon>
        <taxon>Acetobacterales</taxon>
        <taxon>Acetobacteraceae</taxon>
        <taxon>Gluconacetobacter</taxon>
    </lineage>
</organism>
<feature type="compositionally biased region" description="Basic and acidic residues" evidence="1">
    <location>
        <begin position="59"/>
        <end position="78"/>
    </location>
</feature>
<feature type="region of interest" description="Disordered" evidence="1">
    <location>
        <begin position="15"/>
        <end position="90"/>
    </location>
</feature>
<dbReference type="InterPro" id="IPR019626">
    <property type="entry name" value="Stress-induced_KGG_rpt"/>
</dbReference>
<accession>A0A370GAF5</accession>
<sequence>MISLEKYHSFLVRAADKGGSSGGSHNPGHFTQDREKAAEAGRKGGQHSHGNVGHSAGGAEHKAGNFADDPEKAAEAGRKGGHASHSHKGA</sequence>
<dbReference type="Proteomes" id="UP000254958">
    <property type="component" value="Unassembled WGS sequence"/>
</dbReference>
<protein>
    <submittedName>
        <fullName evidence="2">General stress protein</fullName>
    </submittedName>
</protein>
<keyword evidence="4" id="KW-1185">Reference proteome</keyword>
<dbReference type="OrthoDB" id="7585572at2"/>
<evidence type="ECO:0000313" key="3">
    <source>
        <dbReference type="EMBL" id="RDI40822.1"/>
    </source>
</evidence>
<proteinExistence type="predicted"/>
<dbReference type="AlphaFoldDB" id="A0A370GAF5"/>
<evidence type="ECO:0000313" key="4">
    <source>
        <dbReference type="Proteomes" id="UP000254958"/>
    </source>
</evidence>
<name>A0A370GAF5_GLULI</name>
<reference evidence="3 4" key="1">
    <citation type="submission" date="2018-07" db="EMBL/GenBank/DDBJ databases">
        <title>Genomic Encyclopedia of Type Strains, Phase IV (KMG-IV): sequencing the most valuable type-strain genomes for metagenomic binning, comparative biology and taxonomic classification.</title>
        <authorList>
            <person name="Goeker M."/>
        </authorList>
    </citation>
    <scope>NUCLEOTIDE SEQUENCE [LARGE SCALE GENOMIC DNA]</scope>
    <source>
        <strain evidence="3 4">DSM 5603</strain>
    </source>
</reference>
<dbReference type="EMBL" id="QQAW01000001">
    <property type="protein sequence ID" value="RDI40822.1"/>
    <property type="molecule type" value="Genomic_DNA"/>
</dbReference>
<dbReference type="EMBL" id="JABEQI010000001">
    <property type="protein sequence ID" value="MBB2185376.1"/>
    <property type="molecule type" value="Genomic_DNA"/>
</dbReference>
<evidence type="ECO:0000313" key="2">
    <source>
        <dbReference type="EMBL" id="MBB2185376.1"/>
    </source>
</evidence>
<gene>
    <name evidence="3" type="ORF">C7453_101621</name>
    <name evidence="2" type="ORF">HLH32_03050</name>
</gene>
<dbReference type="RefSeq" id="WP_114725836.1">
    <property type="nucleotide sequence ID" value="NZ_BJMI01000040.1"/>
</dbReference>
<evidence type="ECO:0000313" key="5">
    <source>
        <dbReference type="Proteomes" id="UP000562982"/>
    </source>
</evidence>
<reference evidence="2 5" key="2">
    <citation type="submission" date="2020-04" db="EMBL/GenBank/DDBJ databases">
        <title>Description of novel Gluconacetobacter.</title>
        <authorList>
            <person name="Sombolestani A."/>
        </authorList>
    </citation>
    <scope>NUCLEOTIDE SEQUENCE [LARGE SCALE GENOMIC DNA]</scope>
    <source>
        <strain evidence="2 5">LMG 1382</strain>
    </source>
</reference>
<feature type="compositionally biased region" description="Basic residues" evidence="1">
    <location>
        <begin position="79"/>
        <end position="90"/>
    </location>
</feature>